<name>A0A4D7AVA1_9HYPH</name>
<evidence type="ECO:0000256" key="1">
    <source>
        <dbReference type="SAM" id="Phobius"/>
    </source>
</evidence>
<dbReference type="InterPro" id="IPR045886">
    <property type="entry name" value="ThiF/MoeB/HesA"/>
</dbReference>
<dbReference type="InterPro" id="IPR035985">
    <property type="entry name" value="Ubiquitin-activating_enz"/>
</dbReference>
<dbReference type="GO" id="GO:0008641">
    <property type="term" value="F:ubiquitin-like modifier activating enzyme activity"/>
    <property type="evidence" value="ECO:0007669"/>
    <property type="project" value="InterPro"/>
</dbReference>
<dbReference type="AlphaFoldDB" id="A0A4D7AVA1"/>
<dbReference type="OrthoDB" id="272552at2"/>
<reference evidence="3 4" key="1">
    <citation type="submission" date="2019-04" db="EMBL/GenBank/DDBJ databases">
        <title>Phreatobacter aquaticus sp. nov.</title>
        <authorList>
            <person name="Choi A."/>
        </authorList>
    </citation>
    <scope>NUCLEOTIDE SEQUENCE [LARGE SCALE GENOMIC DNA]</scope>
    <source>
        <strain evidence="3 4">KCTC 52518</strain>
    </source>
</reference>
<dbReference type="KEGG" id="pstg:E8M01_00935"/>
<gene>
    <name evidence="3" type="ORF">E8M01_00935</name>
</gene>
<keyword evidence="4" id="KW-1185">Reference proteome</keyword>
<dbReference type="PANTHER" id="PTHR43267">
    <property type="entry name" value="TRNA THREONYLCARBAMOYLADENOSINE DEHYDRATASE"/>
    <property type="match status" value="1"/>
</dbReference>
<dbReference type="InterPro" id="IPR000594">
    <property type="entry name" value="ThiF_NAD_FAD-bd"/>
</dbReference>
<keyword evidence="3" id="KW-0548">Nucleotidyltransferase</keyword>
<dbReference type="SUPFAM" id="SSF69572">
    <property type="entry name" value="Activating enzymes of the ubiquitin-like proteins"/>
    <property type="match status" value="1"/>
</dbReference>
<feature type="domain" description="THIF-type NAD/FAD binding fold" evidence="2">
    <location>
        <begin position="13"/>
        <end position="250"/>
    </location>
</feature>
<dbReference type="Gene3D" id="3.40.50.720">
    <property type="entry name" value="NAD(P)-binding Rossmann-like Domain"/>
    <property type="match status" value="1"/>
</dbReference>
<evidence type="ECO:0000313" key="3">
    <source>
        <dbReference type="EMBL" id="QCI62933.1"/>
    </source>
</evidence>
<dbReference type="EMBL" id="CP039690">
    <property type="protein sequence ID" value="QCI62933.1"/>
    <property type="molecule type" value="Genomic_DNA"/>
</dbReference>
<evidence type="ECO:0000259" key="2">
    <source>
        <dbReference type="Pfam" id="PF00899"/>
    </source>
</evidence>
<dbReference type="GO" id="GO:0061503">
    <property type="term" value="F:tRNA threonylcarbamoyladenosine dehydratase"/>
    <property type="evidence" value="ECO:0007669"/>
    <property type="project" value="TreeGrafter"/>
</dbReference>
<evidence type="ECO:0000313" key="4">
    <source>
        <dbReference type="Proteomes" id="UP000298781"/>
    </source>
</evidence>
<keyword evidence="3" id="KW-0808">Transferase</keyword>
<dbReference type="PANTHER" id="PTHR43267:SF1">
    <property type="entry name" value="TRNA THREONYLCARBAMOYLADENOSINE DEHYDRATASE"/>
    <property type="match status" value="1"/>
</dbReference>
<dbReference type="Pfam" id="PF00899">
    <property type="entry name" value="ThiF"/>
    <property type="match status" value="1"/>
</dbReference>
<dbReference type="GO" id="GO:0061504">
    <property type="term" value="P:cyclic threonylcarbamoyladenosine biosynthetic process"/>
    <property type="evidence" value="ECO:0007669"/>
    <property type="project" value="TreeGrafter"/>
</dbReference>
<feature type="transmembrane region" description="Helical" evidence="1">
    <location>
        <begin position="28"/>
        <end position="48"/>
    </location>
</feature>
<dbReference type="GO" id="GO:0016779">
    <property type="term" value="F:nucleotidyltransferase activity"/>
    <property type="evidence" value="ECO:0007669"/>
    <property type="project" value="UniProtKB-KW"/>
</dbReference>
<proteinExistence type="predicted"/>
<keyword evidence="1" id="KW-0472">Membrane</keyword>
<protein>
    <submittedName>
        <fullName evidence="3">ThiF family adenylyltransferase</fullName>
    </submittedName>
</protein>
<keyword evidence="1" id="KW-0812">Transmembrane</keyword>
<dbReference type="Proteomes" id="UP000298781">
    <property type="component" value="Chromosome"/>
</dbReference>
<accession>A0A4D7AVA1</accession>
<dbReference type="RefSeq" id="WP_136958396.1">
    <property type="nucleotide sequence ID" value="NZ_CP039690.1"/>
</dbReference>
<keyword evidence="1" id="KW-1133">Transmembrane helix</keyword>
<organism evidence="3 4">
    <name type="scientific">Phreatobacter stygius</name>
    <dbReference type="NCBI Taxonomy" id="1940610"/>
    <lineage>
        <taxon>Bacteria</taxon>
        <taxon>Pseudomonadati</taxon>
        <taxon>Pseudomonadota</taxon>
        <taxon>Alphaproteobacteria</taxon>
        <taxon>Hyphomicrobiales</taxon>
        <taxon>Phreatobacteraceae</taxon>
        <taxon>Phreatobacter</taxon>
    </lineage>
</organism>
<sequence>MMADFDYRRFTTRNIGFVTEAEQQRLRAATVFVCGVGGMGGAAFMALVRAGIGRFVIADIDVFEVSNLNRQVFANAATIGAPKAESAAAAARAINPEIEIEVLGAEWVDRLPEIAARSPIIVNGMDDIPAGIHLYRTAREAGATVIDAYMSPLPSVTVVRPTDPRPEERLGYPTLGKAWRAIGEADRRAAMLAEIEHVMLHSSSRRHVDLAIAAEVAAGRRSRMSFAPMVVTTGMLMAYEVIALVLAKPSGTDCRGWFFNPHGPKVERPLPAFVAALLRPLVRRALRRMVGT</sequence>